<dbReference type="STRING" id="1297617.IB211_03299"/>
<evidence type="ECO:0000313" key="2">
    <source>
        <dbReference type="Proteomes" id="UP000064844"/>
    </source>
</evidence>
<dbReference type="AlphaFoldDB" id="A0A0S2W978"/>
<accession>A0A0S2W978</accession>
<reference evidence="1 2" key="1">
    <citation type="journal article" date="2015" name="Nat. Commun.">
        <title>Production of butyrate from lysine and the Amadori product fructoselysine by a human gut commensal.</title>
        <authorList>
            <person name="Bui T.P."/>
            <person name="Ritari J."/>
            <person name="Boeren S."/>
            <person name="de Waard P."/>
            <person name="Plugge C.M."/>
            <person name="de Vos W.M."/>
        </authorList>
    </citation>
    <scope>NUCLEOTIDE SEQUENCE [LARGE SCALE GENOMIC DNA]</scope>
    <source>
        <strain evidence="1 2">AF211</strain>
    </source>
</reference>
<protein>
    <submittedName>
        <fullName evidence="1">Uncharacterized protein</fullName>
    </submittedName>
</protein>
<proteinExistence type="predicted"/>
<dbReference type="Proteomes" id="UP000064844">
    <property type="component" value="Chromosome"/>
</dbReference>
<dbReference type="KEGG" id="ibu:IB211_03299"/>
<sequence length="121" mass="14192">MRRKTKFYIDHIGISSKDFFDKPGFCMGNFYKTPLDRPYVPDRYYSGHYYMSCGSAYLKMAALTPQGDCAYPKKHIEEFYESVPFEPKGQPGIYNVVLNTRDFEVVRRIYCPLLSGLWTRT</sequence>
<name>A0A0S2W978_9FIRM</name>
<dbReference type="EMBL" id="CP011307">
    <property type="protein sequence ID" value="ALP95687.1"/>
    <property type="molecule type" value="Genomic_DNA"/>
</dbReference>
<keyword evidence="2" id="KW-1185">Reference proteome</keyword>
<reference evidence="2" key="2">
    <citation type="submission" date="2015-04" db="EMBL/GenBank/DDBJ databases">
        <title>A butyrogenic pathway from the amino acid lysine in a human gut commensal.</title>
        <authorList>
            <person name="de Vos W.M."/>
            <person name="Bui N.T.P."/>
            <person name="Plugge C.M."/>
            <person name="Ritari J."/>
        </authorList>
    </citation>
    <scope>NUCLEOTIDE SEQUENCE [LARGE SCALE GENOMIC DNA]</scope>
    <source>
        <strain evidence="2">AF211</strain>
    </source>
</reference>
<dbReference type="RefSeq" id="WP_033118246.1">
    <property type="nucleotide sequence ID" value="NZ_CALICV010000114.1"/>
</dbReference>
<gene>
    <name evidence="1" type="ORF">IB211_03299</name>
</gene>
<organism evidence="1 2">
    <name type="scientific">Intestinimonas butyriciproducens</name>
    <dbReference type="NCBI Taxonomy" id="1297617"/>
    <lineage>
        <taxon>Bacteria</taxon>
        <taxon>Bacillati</taxon>
        <taxon>Bacillota</taxon>
        <taxon>Clostridia</taxon>
        <taxon>Eubacteriales</taxon>
        <taxon>Intestinimonas</taxon>
    </lineage>
</organism>
<evidence type="ECO:0000313" key="1">
    <source>
        <dbReference type="EMBL" id="ALP95687.1"/>
    </source>
</evidence>